<dbReference type="STRING" id="35608.A0A2U1N7V1"/>
<accession>A0A2U1N7V1</accession>
<keyword evidence="1" id="KW-0808">Transferase</keyword>
<dbReference type="PANTHER" id="PTHR46116">
    <property type="entry name" value="(E3-INDEPENDENT) E2 UBIQUITIN-CONJUGATING ENZYME"/>
    <property type="match status" value="1"/>
</dbReference>
<dbReference type="PROSITE" id="PS50127">
    <property type="entry name" value="UBC_2"/>
    <property type="match status" value="1"/>
</dbReference>
<dbReference type="OrthoDB" id="47801at2759"/>
<sequence>MKDLSVDLKNSPMASLAYLDEQDVLKRYRDFKKFDVVEDYSDHLIGAHMRQASSCVYSFDIITTLEYISVEKIEKEWKILKENLPGTFSIIIRISIIVSLFHEEQRHSTFALFCDRENICEGLQTMRELLRAVIIRAEGTPYHDGLFFFDVCMPGGYVATFSPEPRVRYHSHHSDCLSINPHIYASGEVSFSLLRRDRNGKIDWEEIWIPGTSNMVQLLVCIQDMLLNANPLLNYVYYRSVDSASIDRQQHSLLNNENTIIKTLKTMISTMNKPPKHFEELVIGHFRSRVRHILTSCKGYMEGLFLEGKKEERCSVEFRKDVASYVKPLVDAFIKIGAKEAHKYLLIAWISSIIHPQLCC</sequence>
<dbReference type="InterPro" id="IPR000608">
    <property type="entry name" value="UBC"/>
</dbReference>
<name>A0A2U1N7V1_ARTAN</name>
<evidence type="ECO:0000256" key="1">
    <source>
        <dbReference type="ARBA" id="ARBA00022679"/>
    </source>
</evidence>
<dbReference type="InterPro" id="IPR016135">
    <property type="entry name" value="UBQ-conjugating_enzyme/RWD"/>
</dbReference>
<dbReference type="EMBL" id="PKPP01003406">
    <property type="protein sequence ID" value="PWA69578.1"/>
    <property type="molecule type" value="Genomic_DNA"/>
</dbReference>
<evidence type="ECO:0000256" key="2">
    <source>
        <dbReference type="ARBA" id="ARBA00022786"/>
    </source>
</evidence>
<organism evidence="4 5">
    <name type="scientific">Artemisia annua</name>
    <name type="common">Sweet wormwood</name>
    <dbReference type="NCBI Taxonomy" id="35608"/>
    <lineage>
        <taxon>Eukaryota</taxon>
        <taxon>Viridiplantae</taxon>
        <taxon>Streptophyta</taxon>
        <taxon>Embryophyta</taxon>
        <taxon>Tracheophyta</taxon>
        <taxon>Spermatophyta</taxon>
        <taxon>Magnoliopsida</taxon>
        <taxon>eudicotyledons</taxon>
        <taxon>Gunneridae</taxon>
        <taxon>Pentapetalae</taxon>
        <taxon>asterids</taxon>
        <taxon>campanulids</taxon>
        <taxon>Asterales</taxon>
        <taxon>Asteraceae</taxon>
        <taxon>Asteroideae</taxon>
        <taxon>Anthemideae</taxon>
        <taxon>Artemisiinae</taxon>
        <taxon>Artemisia</taxon>
    </lineage>
</organism>
<dbReference type="AlphaFoldDB" id="A0A2U1N7V1"/>
<evidence type="ECO:0000313" key="5">
    <source>
        <dbReference type="Proteomes" id="UP000245207"/>
    </source>
</evidence>
<protein>
    <submittedName>
        <fullName evidence="4">Ubiquitin-conjugating enzyme/RWD-like protein</fullName>
    </submittedName>
</protein>
<dbReference type="PANTHER" id="PTHR46116:SF41">
    <property type="entry name" value="UBIQUITIN-CONJUGATING ENZYME E2 25-RELATED"/>
    <property type="match status" value="1"/>
</dbReference>
<reference evidence="4 5" key="1">
    <citation type="journal article" date="2018" name="Mol. Plant">
        <title>The genome of Artemisia annua provides insight into the evolution of Asteraceae family and artemisinin biosynthesis.</title>
        <authorList>
            <person name="Shen Q."/>
            <person name="Zhang L."/>
            <person name="Liao Z."/>
            <person name="Wang S."/>
            <person name="Yan T."/>
            <person name="Shi P."/>
            <person name="Liu M."/>
            <person name="Fu X."/>
            <person name="Pan Q."/>
            <person name="Wang Y."/>
            <person name="Lv Z."/>
            <person name="Lu X."/>
            <person name="Zhang F."/>
            <person name="Jiang W."/>
            <person name="Ma Y."/>
            <person name="Chen M."/>
            <person name="Hao X."/>
            <person name="Li L."/>
            <person name="Tang Y."/>
            <person name="Lv G."/>
            <person name="Zhou Y."/>
            <person name="Sun X."/>
            <person name="Brodelius P.E."/>
            <person name="Rose J.K.C."/>
            <person name="Tang K."/>
        </authorList>
    </citation>
    <scope>NUCLEOTIDE SEQUENCE [LARGE SCALE GENOMIC DNA]</scope>
    <source>
        <strain evidence="5">cv. Huhao1</strain>
        <tissue evidence="4">Leaf</tissue>
    </source>
</reference>
<gene>
    <name evidence="4" type="ORF">CTI12_AA296660</name>
</gene>
<dbReference type="SUPFAM" id="SSF54495">
    <property type="entry name" value="UBC-like"/>
    <property type="match status" value="1"/>
</dbReference>
<dbReference type="GO" id="GO:0061631">
    <property type="term" value="F:ubiquitin conjugating enzyme activity"/>
    <property type="evidence" value="ECO:0007669"/>
    <property type="project" value="TreeGrafter"/>
</dbReference>
<evidence type="ECO:0000313" key="4">
    <source>
        <dbReference type="EMBL" id="PWA69578.1"/>
    </source>
</evidence>
<dbReference type="Proteomes" id="UP000245207">
    <property type="component" value="Unassembled WGS sequence"/>
</dbReference>
<feature type="domain" description="UBC core" evidence="3">
    <location>
        <begin position="89"/>
        <end position="268"/>
    </location>
</feature>
<comment type="caution">
    <text evidence="4">The sequence shown here is derived from an EMBL/GenBank/DDBJ whole genome shotgun (WGS) entry which is preliminary data.</text>
</comment>
<dbReference type="Pfam" id="PF00179">
    <property type="entry name" value="UQ_con"/>
    <property type="match status" value="1"/>
</dbReference>
<evidence type="ECO:0000259" key="3">
    <source>
        <dbReference type="PROSITE" id="PS50127"/>
    </source>
</evidence>
<proteinExistence type="predicted"/>
<keyword evidence="2" id="KW-0833">Ubl conjugation pathway</keyword>
<keyword evidence="5" id="KW-1185">Reference proteome</keyword>
<dbReference type="Gene3D" id="3.10.110.10">
    <property type="entry name" value="Ubiquitin Conjugating Enzyme"/>
    <property type="match status" value="1"/>
</dbReference>